<proteinExistence type="predicted"/>
<sequence length="367" mass="38342">MTTSFTPGELDDDRVGAFAERLFGLYTDGLLTLMIDVGQRTGLFSALAAGPGTSAELAARAGLEERYVRECLGALTTAGIVDYAADGGVYTLPAEHAVCLTGGGSTDLAPMSAVVTLLARQVGPLAQVFRDGGGIPYEAYRPEFTTVMDGMSRGLFDDQLITGIVEPAGLAPTLTAGVAVADIGCGTGHSTNLLARTYPRSTFVGYDLAGDALDHGRAEADGWGLDNVTFEPLDLVDLPSDPPLDVVVAFDVVHDQADPATVLRRVHDALGPGGVFVMMDTKASSRLEDNVGNPFAPLLYAVSTLHCLTVSLARDGAGLGTVWGEQTARRMLADAGFTDVTVRDVPDDPLDSVYVARTASARAMASR</sequence>
<comment type="caution">
    <text evidence="3">The sequence shown here is derived from an EMBL/GenBank/DDBJ whole genome shotgun (WGS) entry which is preliminary data.</text>
</comment>
<dbReference type="PANTHER" id="PTHR45128:SF1">
    <property type="entry name" value="S-ADENOSYLMETHIONINE-DEPENDENT METHYLTRANSFERASE RV2258C"/>
    <property type="match status" value="1"/>
</dbReference>
<organism evidence="3 4">
    <name type="scientific">Jiangella mangrovi</name>
    <dbReference type="NCBI Taxonomy" id="1524084"/>
    <lineage>
        <taxon>Bacteria</taxon>
        <taxon>Bacillati</taxon>
        <taxon>Actinomycetota</taxon>
        <taxon>Actinomycetes</taxon>
        <taxon>Jiangellales</taxon>
        <taxon>Jiangellaceae</taxon>
        <taxon>Jiangella</taxon>
    </lineage>
</organism>
<evidence type="ECO:0000313" key="3">
    <source>
        <dbReference type="EMBL" id="MBB5789111.1"/>
    </source>
</evidence>
<dbReference type="InterPro" id="IPR048711">
    <property type="entry name" value="WHD_Rv2258c"/>
</dbReference>
<dbReference type="InterPro" id="IPR036388">
    <property type="entry name" value="WH-like_DNA-bd_sf"/>
</dbReference>
<feature type="domain" description="S-adenosylmethionine-dependent methyltransferase Rv2258c-like winged HTH" evidence="2">
    <location>
        <begin position="31"/>
        <end position="101"/>
    </location>
</feature>
<feature type="domain" description="Methyltransferase" evidence="1">
    <location>
        <begin position="175"/>
        <end position="290"/>
    </location>
</feature>
<keyword evidence="4" id="KW-1185">Reference proteome</keyword>
<dbReference type="GO" id="GO:0008168">
    <property type="term" value="F:methyltransferase activity"/>
    <property type="evidence" value="ECO:0007669"/>
    <property type="project" value="UniProtKB-KW"/>
</dbReference>
<name>A0A7W9GSW9_9ACTN</name>
<evidence type="ECO:0000259" key="1">
    <source>
        <dbReference type="Pfam" id="PF13847"/>
    </source>
</evidence>
<dbReference type="Pfam" id="PF13847">
    <property type="entry name" value="Methyltransf_31"/>
    <property type="match status" value="1"/>
</dbReference>
<dbReference type="EMBL" id="JACHMM010000001">
    <property type="protein sequence ID" value="MBB5789111.1"/>
    <property type="molecule type" value="Genomic_DNA"/>
</dbReference>
<dbReference type="InterPro" id="IPR036390">
    <property type="entry name" value="WH_DNA-bd_sf"/>
</dbReference>
<dbReference type="Proteomes" id="UP000542813">
    <property type="component" value="Unassembled WGS sequence"/>
</dbReference>
<dbReference type="SUPFAM" id="SSF46785">
    <property type="entry name" value="Winged helix' DNA-binding domain"/>
    <property type="match status" value="1"/>
</dbReference>
<reference evidence="3 4" key="1">
    <citation type="submission" date="2020-08" db="EMBL/GenBank/DDBJ databases">
        <title>Sequencing the genomes of 1000 actinobacteria strains.</title>
        <authorList>
            <person name="Klenk H.-P."/>
        </authorList>
    </citation>
    <scope>NUCLEOTIDE SEQUENCE [LARGE SCALE GENOMIC DNA]</scope>
    <source>
        <strain evidence="3 4">DSM 102122</strain>
    </source>
</reference>
<dbReference type="GO" id="GO:0032259">
    <property type="term" value="P:methylation"/>
    <property type="evidence" value="ECO:0007669"/>
    <property type="project" value="UniProtKB-KW"/>
</dbReference>
<dbReference type="AlphaFoldDB" id="A0A7W9GSW9"/>
<evidence type="ECO:0000313" key="4">
    <source>
        <dbReference type="Proteomes" id="UP000542813"/>
    </source>
</evidence>
<keyword evidence="3" id="KW-0808">Transferase</keyword>
<evidence type="ECO:0000259" key="2">
    <source>
        <dbReference type="Pfam" id="PF21320"/>
    </source>
</evidence>
<protein>
    <submittedName>
        <fullName evidence="3">SAM-dependent methyltransferase</fullName>
    </submittedName>
</protein>
<dbReference type="InterPro" id="IPR053173">
    <property type="entry name" value="SAM-binding_MTase"/>
</dbReference>
<dbReference type="InterPro" id="IPR029063">
    <property type="entry name" value="SAM-dependent_MTases_sf"/>
</dbReference>
<accession>A0A7W9GSW9</accession>
<dbReference type="SUPFAM" id="SSF53335">
    <property type="entry name" value="S-adenosyl-L-methionine-dependent methyltransferases"/>
    <property type="match status" value="1"/>
</dbReference>
<dbReference type="InterPro" id="IPR025714">
    <property type="entry name" value="Methyltranfer_dom"/>
</dbReference>
<dbReference type="Gene3D" id="3.40.50.150">
    <property type="entry name" value="Vaccinia Virus protein VP39"/>
    <property type="match status" value="1"/>
</dbReference>
<dbReference type="RefSeq" id="WP_184824265.1">
    <property type="nucleotide sequence ID" value="NZ_JACHMM010000001.1"/>
</dbReference>
<dbReference type="Pfam" id="PF21320">
    <property type="entry name" value="WHD_Rv2258c"/>
    <property type="match status" value="1"/>
</dbReference>
<dbReference type="PANTHER" id="PTHR45128">
    <property type="entry name" value="METHYLTRANSFERASE TYPE 11"/>
    <property type="match status" value="1"/>
</dbReference>
<dbReference type="Gene3D" id="1.10.10.10">
    <property type="entry name" value="Winged helix-like DNA-binding domain superfamily/Winged helix DNA-binding domain"/>
    <property type="match status" value="1"/>
</dbReference>
<gene>
    <name evidence="3" type="ORF">HD601_003686</name>
</gene>
<keyword evidence="3" id="KW-0489">Methyltransferase</keyword>
<dbReference type="CDD" id="cd02440">
    <property type="entry name" value="AdoMet_MTases"/>
    <property type="match status" value="1"/>
</dbReference>